<dbReference type="PANTHER" id="PTHR43639:SF1">
    <property type="entry name" value="SHORT-CHAIN DEHYDROGENASE_REDUCTASE FAMILY PROTEIN"/>
    <property type="match status" value="1"/>
</dbReference>
<evidence type="ECO:0000256" key="2">
    <source>
        <dbReference type="ARBA" id="ARBA00023002"/>
    </source>
</evidence>
<dbReference type="CDD" id="cd05233">
    <property type="entry name" value="SDR_c"/>
    <property type="match status" value="1"/>
</dbReference>
<gene>
    <name evidence="4" type="ORF">BAU07_03095</name>
</gene>
<dbReference type="EMBL" id="CP016172">
    <property type="protein sequence ID" value="ANN80195.1"/>
    <property type="molecule type" value="Genomic_DNA"/>
</dbReference>
<dbReference type="Pfam" id="PF13561">
    <property type="entry name" value="adh_short_C2"/>
    <property type="match status" value="1"/>
</dbReference>
<dbReference type="KEGG" id="bfz:BAU07_03095"/>
<dbReference type="PRINTS" id="PR00081">
    <property type="entry name" value="GDHRDH"/>
</dbReference>
<evidence type="ECO:0000256" key="1">
    <source>
        <dbReference type="ARBA" id="ARBA00006484"/>
    </source>
</evidence>
<evidence type="ECO:0000313" key="4">
    <source>
        <dbReference type="EMBL" id="ANN80195.1"/>
    </source>
</evidence>
<accession>A0A193GK24</accession>
<dbReference type="STRING" id="463014.BAU07_03095"/>
<dbReference type="SMART" id="SM00822">
    <property type="entry name" value="PKS_KR"/>
    <property type="match status" value="1"/>
</dbReference>
<dbReference type="InterPro" id="IPR057326">
    <property type="entry name" value="KR_dom"/>
</dbReference>
<dbReference type="InterPro" id="IPR020904">
    <property type="entry name" value="Sc_DH/Rdtase_CS"/>
</dbReference>
<keyword evidence="5" id="KW-1185">Reference proteome</keyword>
<dbReference type="GO" id="GO:0016491">
    <property type="term" value="F:oxidoreductase activity"/>
    <property type="evidence" value="ECO:0007669"/>
    <property type="project" value="UniProtKB-KW"/>
</dbReference>
<dbReference type="PROSITE" id="PS00061">
    <property type="entry name" value="ADH_SHORT"/>
    <property type="match status" value="1"/>
</dbReference>
<feature type="domain" description="Ketoreductase" evidence="3">
    <location>
        <begin position="15"/>
        <end position="199"/>
    </location>
</feature>
<evidence type="ECO:0000259" key="3">
    <source>
        <dbReference type="SMART" id="SM00822"/>
    </source>
</evidence>
<dbReference type="Gene3D" id="3.40.50.720">
    <property type="entry name" value="NAD(P)-binding Rossmann-like Domain"/>
    <property type="match status" value="1"/>
</dbReference>
<name>A0A193GK24_9BORD</name>
<dbReference type="AlphaFoldDB" id="A0A193GK24"/>
<dbReference type="OrthoDB" id="9803333at2"/>
<dbReference type="FunFam" id="3.40.50.720:FF:000084">
    <property type="entry name" value="Short-chain dehydrogenase reductase"/>
    <property type="match status" value="1"/>
</dbReference>
<dbReference type="SUPFAM" id="SSF51735">
    <property type="entry name" value="NAD(P)-binding Rossmann-fold domains"/>
    <property type="match status" value="1"/>
</dbReference>
<keyword evidence="2" id="KW-0560">Oxidoreductase</keyword>
<organism evidence="4 5">
    <name type="scientific">Bordetella flabilis</name>
    <dbReference type="NCBI Taxonomy" id="463014"/>
    <lineage>
        <taxon>Bacteria</taxon>
        <taxon>Pseudomonadati</taxon>
        <taxon>Pseudomonadota</taxon>
        <taxon>Betaproteobacteria</taxon>
        <taxon>Burkholderiales</taxon>
        <taxon>Alcaligenaceae</taxon>
        <taxon>Bordetella</taxon>
    </lineage>
</organism>
<reference evidence="4 5" key="1">
    <citation type="submission" date="2016-06" db="EMBL/GenBank/DDBJ databases">
        <title>Complete genome sequences of Bordetella bronchialis and Bordetella flabilis.</title>
        <authorList>
            <person name="LiPuma J.J."/>
            <person name="Spilker T."/>
        </authorList>
    </citation>
    <scope>NUCLEOTIDE SEQUENCE [LARGE SCALE GENOMIC DNA]</scope>
    <source>
        <strain evidence="4 5">AU10664</strain>
    </source>
</reference>
<evidence type="ECO:0000313" key="5">
    <source>
        <dbReference type="Proteomes" id="UP000091926"/>
    </source>
</evidence>
<dbReference type="PANTHER" id="PTHR43639">
    <property type="entry name" value="OXIDOREDUCTASE, SHORT-CHAIN DEHYDROGENASE/REDUCTASE FAMILY (AFU_ORTHOLOGUE AFUA_5G02870)"/>
    <property type="match status" value="1"/>
</dbReference>
<comment type="similarity">
    <text evidence="1">Belongs to the short-chain dehydrogenases/reductases (SDR) family.</text>
</comment>
<proteinExistence type="inferred from homology"/>
<sequence>MNTALKNPLPGLAHKRALVTGAARGIGAAIALKLAEDGADVAITYEKSAGKAAALAAEIRALGRNAVAIQADAASPDAAKAAVEQTVGDLGGLDILVNNAGVLIPGPFSEQSLEEITLQLDVNVRGVLMTTQAALRYLPNGGRIITIGSNAGLSVPFAGIAVYAATKSAMESFTRGLARELGPRDITVNLVRPGPIDTDMNPADGPLASSILPSLSIARYGKTREVAEAVAFLAGPGAAYVTGSGILVDGGISA</sequence>
<protein>
    <submittedName>
        <fullName evidence="4">Oxidoreductase</fullName>
    </submittedName>
</protein>
<dbReference type="Proteomes" id="UP000091926">
    <property type="component" value="Chromosome"/>
</dbReference>
<dbReference type="InterPro" id="IPR002347">
    <property type="entry name" value="SDR_fam"/>
</dbReference>
<dbReference type="InterPro" id="IPR036291">
    <property type="entry name" value="NAD(P)-bd_dom_sf"/>
</dbReference>
<dbReference type="PRINTS" id="PR00080">
    <property type="entry name" value="SDRFAMILY"/>
</dbReference>